<dbReference type="VEuPathDB" id="FungiDB:ASPBRDRAFT_578088"/>
<dbReference type="GeneID" id="93580288"/>
<dbReference type="AlphaFoldDB" id="A0A1L9UJH5"/>
<name>A0A1L9UJH5_ASPBC</name>
<reference evidence="2" key="1">
    <citation type="journal article" date="2017" name="Genome Biol.">
        <title>Comparative genomics reveals high biological diversity and specific adaptations in the industrially and medically important fungal genus Aspergillus.</title>
        <authorList>
            <person name="de Vries R.P."/>
            <person name="Riley R."/>
            <person name="Wiebenga A."/>
            <person name="Aguilar-Osorio G."/>
            <person name="Amillis S."/>
            <person name="Uchima C.A."/>
            <person name="Anderluh G."/>
            <person name="Asadollahi M."/>
            <person name="Askin M."/>
            <person name="Barry K."/>
            <person name="Battaglia E."/>
            <person name="Bayram O."/>
            <person name="Benocci T."/>
            <person name="Braus-Stromeyer S.A."/>
            <person name="Caldana C."/>
            <person name="Canovas D."/>
            <person name="Cerqueira G.C."/>
            <person name="Chen F."/>
            <person name="Chen W."/>
            <person name="Choi C."/>
            <person name="Clum A."/>
            <person name="Dos Santos R.A."/>
            <person name="Damasio A.R."/>
            <person name="Diallinas G."/>
            <person name="Emri T."/>
            <person name="Fekete E."/>
            <person name="Flipphi M."/>
            <person name="Freyberg S."/>
            <person name="Gallo A."/>
            <person name="Gournas C."/>
            <person name="Habgood R."/>
            <person name="Hainaut M."/>
            <person name="Harispe M.L."/>
            <person name="Henrissat B."/>
            <person name="Hilden K.S."/>
            <person name="Hope R."/>
            <person name="Hossain A."/>
            <person name="Karabika E."/>
            <person name="Karaffa L."/>
            <person name="Karanyi Z."/>
            <person name="Krasevec N."/>
            <person name="Kuo A."/>
            <person name="Kusch H."/>
            <person name="LaButti K."/>
            <person name="Lagendijk E.L."/>
            <person name="Lapidus A."/>
            <person name="Levasseur A."/>
            <person name="Lindquist E."/>
            <person name="Lipzen A."/>
            <person name="Logrieco A.F."/>
            <person name="MacCabe A."/>
            <person name="Maekelae M.R."/>
            <person name="Malavazi I."/>
            <person name="Melin P."/>
            <person name="Meyer V."/>
            <person name="Mielnichuk N."/>
            <person name="Miskei M."/>
            <person name="Molnar A.P."/>
            <person name="Mule G."/>
            <person name="Ngan C.Y."/>
            <person name="Orejas M."/>
            <person name="Orosz E."/>
            <person name="Ouedraogo J.P."/>
            <person name="Overkamp K.M."/>
            <person name="Park H.-S."/>
            <person name="Perrone G."/>
            <person name="Piumi F."/>
            <person name="Punt P.J."/>
            <person name="Ram A.F."/>
            <person name="Ramon A."/>
            <person name="Rauscher S."/>
            <person name="Record E."/>
            <person name="Riano-Pachon D.M."/>
            <person name="Robert V."/>
            <person name="Roehrig J."/>
            <person name="Ruller R."/>
            <person name="Salamov A."/>
            <person name="Salih N.S."/>
            <person name="Samson R.A."/>
            <person name="Sandor E."/>
            <person name="Sanguinetti M."/>
            <person name="Schuetze T."/>
            <person name="Sepcic K."/>
            <person name="Shelest E."/>
            <person name="Sherlock G."/>
            <person name="Sophianopoulou V."/>
            <person name="Squina F.M."/>
            <person name="Sun H."/>
            <person name="Susca A."/>
            <person name="Todd R.B."/>
            <person name="Tsang A."/>
            <person name="Unkles S.E."/>
            <person name="van de Wiele N."/>
            <person name="van Rossen-Uffink D."/>
            <person name="Oliveira J.V."/>
            <person name="Vesth T.C."/>
            <person name="Visser J."/>
            <person name="Yu J.-H."/>
            <person name="Zhou M."/>
            <person name="Andersen M.R."/>
            <person name="Archer D.B."/>
            <person name="Baker S.E."/>
            <person name="Benoit I."/>
            <person name="Brakhage A.A."/>
            <person name="Braus G.H."/>
            <person name="Fischer R."/>
            <person name="Frisvad J.C."/>
            <person name="Goldman G.H."/>
            <person name="Houbraken J."/>
            <person name="Oakley B."/>
            <person name="Pocsi I."/>
            <person name="Scazzocchio C."/>
            <person name="Seiboth B."/>
            <person name="vanKuyk P.A."/>
            <person name="Wortman J."/>
            <person name="Dyer P.S."/>
            <person name="Grigoriev I.V."/>
        </authorList>
    </citation>
    <scope>NUCLEOTIDE SEQUENCE [LARGE SCALE GENOMIC DNA]</scope>
    <source>
        <strain evidence="2">CBS 101740 / IMI 381727 / IBT 21946</strain>
    </source>
</reference>
<accession>A0A1L9UJH5</accession>
<evidence type="ECO:0000313" key="2">
    <source>
        <dbReference type="Proteomes" id="UP000184499"/>
    </source>
</evidence>
<gene>
    <name evidence="1" type="ORF">ASPBRDRAFT_578088</name>
</gene>
<sequence length="133" mass="14628">MQDSEGPILRHRLLQEDGWGGLHPIDSPVGKSRGRSDWSRGRWKGQVDKFHTLHWALTVGAVKLTQIGCNGCATIRRVVQRDIAAFSLAALYQTVLLSVRMTRPSVACKAWAPSILPGSFTPPPLYDVHGGPF</sequence>
<dbReference type="EMBL" id="KV878684">
    <property type="protein sequence ID" value="OJJ71838.1"/>
    <property type="molecule type" value="Genomic_DNA"/>
</dbReference>
<dbReference type="RefSeq" id="XP_067479086.1">
    <property type="nucleotide sequence ID" value="XM_067627800.1"/>
</dbReference>
<dbReference type="Proteomes" id="UP000184499">
    <property type="component" value="Unassembled WGS sequence"/>
</dbReference>
<keyword evidence="2" id="KW-1185">Reference proteome</keyword>
<evidence type="ECO:0000313" key="1">
    <source>
        <dbReference type="EMBL" id="OJJ71838.1"/>
    </source>
</evidence>
<protein>
    <submittedName>
        <fullName evidence="1">Uncharacterized protein</fullName>
    </submittedName>
</protein>
<proteinExistence type="predicted"/>
<organism evidence="1 2">
    <name type="scientific">Aspergillus brasiliensis (strain CBS 101740 / IMI 381727 / IBT 21946)</name>
    <dbReference type="NCBI Taxonomy" id="767769"/>
    <lineage>
        <taxon>Eukaryota</taxon>
        <taxon>Fungi</taxon>
        <taxon>Dikarya</taxon>
        <taxon>Ascomycota</taxon>
        <taxon>Pezizomycotina</taxon>
        <taxon>Eurotiomycetes</taxon>
        <taxon>Eurotiomycetidae</taxon>
        <taxon>Eurotiales</taxon>
        <taxon>Aspergillaceae</taxon>
        <taxon>Aspergillus</taxon>
        <taxon>Aspergillus subgen. Circumdati</taxon>
    </lineage>
</organism>